<dbReference type="SUPFAM" id="SSF53335">
    <property type="entry name" value="S-adenosyl-L-methionine-dependent methyltransferases"/>
    <property type="match status" value="1"/>
</dbReference>
<dbReference type="AlphaFoldDB" id="A0A6B2LF36"/>
<dbReference type="Gene3D" id="3.40.50.150">
    <property type="entry name" value="Vaccinia Virus protein VP39"/>
    <property type="match status" value="1"/>
</dbReference>
<evidence type="ECO:0000313" key="1">
    <source>
        <dbReference type="EMBL" id="NDV35401.1"/>
    </source>
</evidence>
<proteinExistence type="predicted"/>
<organism evidence="1">
    <name type="scientific">Arcella intermedia</name>
    <dbReference type="NCBI Taxonomy" id="1963864"/>
    <lineage>
        <taxon>Eukaryota</taxon>
        <taxon>Amoebozoa</taxon>
        <taxon>Tubulinea</taxon>
        <taxon>Elardia</taxon>
        <taxon>Arcellinida</taxon>
        <taxon>Sphaerothecina</taxon>
        <taxon>Arcellidae</taxon>
        <taxon>Arcella</taxon>
    </lineage>
</organism>
<reference evidence="1" key="1">
    <citation type="journal article" date="2020" name="J. Eukaryot. Microbiol.">
        <title>De novo Sequencing, Assembly and Annotation of the Transcriptome for the Free-Living Testate Amoeba Arcella intermedia.</title>
        <authorList>
            <person name="Ribeiro G.M."/>
            <person name="Porfirio-Sousa A.L."/>
            <person name="Maurer-Alcala X.X."/>
            <person name="Katz L.A."/>
            <person name="Lahr D.J.G."/>
        </authorList>
    </citation>
    <scope>NUCLEOTIDE SEQUENCE</scope>
</reference>
<dbReference type="PANTHER" id="PTHR14614">
    <property type="entry name" value="HEPATOCELLULAR CARCINOMA-ASSOCIATED ANTIGEN"/>
    <property type="match status" value="1"/>
</dbReference>
<dbReference type="Pfam" id="PF10294">
    <property type="entry name" value="Methyltransf_16"/>
    <property type="match status" value="1"/>
</dbReference>
<accession>A0A6B2LF36</accession>
<sequence>MKEWRVEVGGTTLRLAEEKPYADRDNKDVPVDTLLFDPTYTVAAATGLNVWEGAWIFVDYLKGPFGQAVSGKRVVELGAGTGISGLCTAAAGGHVLMTDVASIASSILQFNLDRNTSTGEGKEGNGEGWHGSVPVGAQGGSAAVMALDWTASLESQSILNNPLETDFVIATDTVWLANLVDHFVGTVRKILGGPRQPVCLLAFQDRYDAGTDVFAALQTLTRKFNELQCTVQEVPLSLPQPPTLYHPDKKHILQITLNK</sequence>
<dbReference type="EMBL" id="GIBP01006432">
    <property type="protein sequence ID" value="NDV35401.1"/>
    <property type="molecule type" value="Transcribed_RNA"/>
</dbReference>
<dbReference type="InterPro" id="IPR029063">
    <property type="entry name" value="SAM-dependent_MTases_sf"/>
</dbReference>
<dbReference type="InterPro" id="IPR019410">
    <property type="entry name" value="Methyltransf_16"/>
</dbReference>
<name>A0A6B2LF36_9EUKA</name>
<dbReference type="PANTHER" id="PTHR14614:SF157">
    <property type="entry name" value="METHYLTRANSFERASE TYPE 12 DOMAIN-CONTAINING PROTEIN"/>
    <property type="match status" value="1"/>
</dbReference>
<protein>
    <submittedName>
        <fullName evidence="1">Uncharacterized protein</fullName>
    </submittedName>
</protein>